<organism evidence="1 2">
    <name type="scientific">Dolichospermum flos-aquae UHCC 0037</name>
    <dbReference type="NCBI Taxonomy" id="2590026"/>
    <lineage>
        <taxon>Bacteria</taxon>
        <taxon>Bacillati</taxon>
        <taxon>Cyanobacteriota</taxon>
        <taxon>Cyanophyceae</taxon>
        <taxon>Nostocales</taxon>
        <taxon>Aphanizomenonaceae</taxon>
        <taxon>Dolichospermum</taxon>
    </lineage>
</organism>
<evidence type="ECO:0000313" key="2">
    <source>
        <dbReference type="Proteomes" id="UP001517388"/>
    </source>
</evidence>
<evidence type="ECO:0000313" key="1">
    <source>
        <dbReference type="EMBL" id="MTJ45440.1"/>
    </source>
</evidence>
<reference evidence="2" key="1">
    <citation type="journal article" date="2020" name="Toxins">
        <title>Phylogenomic Analysis of Secondary Metabolism in the Toxic Cyanobacterial Genera Anabaena, Dolichospermum and Aphanizomenon.</title>
        <authorList>
            <person name="Oesterholm J."/>
            <person name="Popin R.V."/>
            <person name="Fewer D.P."/>
            <person name="Sivonen K."/>
        </authorList>
    </citation>
    <scope>NUCLEOTIDE SEQUENCE [LARGE SCALE GENOMIC DNA]</scope>
    <source>
        <strain evidence="2">UHCC 0037</strain>
    </source>
</reference>
<dbReference type="EMBL" id="VILF01000005">
    <property type="protein sequence ID" value="MTJ45440.1"/>
    <property type="molecule type" value="Genomic_DNA"/>
</dbReference>
<accession>A0ACC7SAA4</accession>
<keyword evidence="2" id="KW-1185">Reference proteome</keyword>
<gene>
    <name evidence="1" type="ORF">FJR39_20875</name>
</gene>
<sequence>MLQLKHLSVKSKLQIMLLIASLGSILVVAYLSWSKSQEIITERIFNQLTSVRSSKAYQVEAYFKTLHNQIETLCENGMVGSAMTEFDQEFQQLKQQSISAGQDQAIKSYYNQEFLPRLAKNIAGTPIFETYRPTSPESRYLQYHYIANNSHPVGKKDELDQAQDNSKYSQIHARYHSFFRNLIKRFGYYDLFLINPETGDVVYTVYKETDFSSNLYTGTYRNSNLAQVVKQVRDNPDRGATQLVDFQFYRPSYNAPAAFLAGSIYDGTKRVGILAIQLPIDEINRVLTGDRQWKQDGLGDTGETYVVGDDLRLRSAARLLIENPTKYLDVLNQNGVRSKTIRLIEQLKTSLLLHSIETNGARKSVQGKSGTQIIKGYQGSQVLSSYAPLNIQGVNWGIISEMSLSEVYAPIRSLQNYILFATIILILLVTLYATIASQRFMKPIDLMIQRSQNPQSADLSTELEITFQDEISELTKIFNGLVGQIRQITATVTQKEQENEILLLNILPRLTMERWRQGETPIVDQFAQVTIIVMQILDLQKATEERGNKTVVNSFHEWVGLLDEKADRADIERLNCFGDRYIAACGLTKPRIDHVKRSVEFAQDALNLIKEVNQKYSLNFSLRIGIHTGSITAALIGQKKFQYDIWGEPIRIANQLSQQTQANTIRVTQAVCDRVQEIFSFQPDQTIKLEDQSHLPTWGLGKADMSSLFSDITPGFDFDADDNIFNPKN</sequence>
<protein>
    <submittedName>
        <fullName evidence="1">Adenylate/guanylate cyclase domain-containing protein</fullName>
    </submittedName>
</protein>
<comment type="caution">
    <text evidence="1">The sequence shown here is derived from an EMBL/GenBank/DDBJ whole genome shotgun (WGS) entry which is preliminary data.</text>
</comment>
<dbReference type="Proteomes" id="UP001517388">
    <property type="component" value="Unassembled WGS sequence"/>
</dbReference>
<proteinExistence type="predicted"/>
<name>A0ACC7SAA4_DOLFA</name>